<dbReference type="InterPro" id="IPR039350">
    <property type="entry name" value="Prospero_homeodomain"/>
</dbReference>
<dbReference type="PANTHER" id="PTHR12198">
    <property type="entry name" value="HOMEOBOX PROTEIN PROSPERO/PROX-1/CEH-26"/>
    <property type="match status" value="1"/>
</dbReference>
<feature type="compositionally biased region" description="Low complexity" evidence="7">
    <location>
        <begin position="1721"/>
        <end position="1734"/>
    </location>
</feature>
<organism evidence="9 10">
    <name type="scientific">Aedes albopictus</name>
    <name type="common">Asian tiger mosquito</name>
    <name type="synonym">Stegomyia albopicta</name>
    <dbReference type="NCBI Taxonomy" id="7160"/>
    <lineage>
        <taxon>Eukaryota</taxon>
        <taxon>Metazoa</taxon>
        <taxon>Ecdysozoa</taxon>
        <taxon>Arthropoda</taxon>
        <taxon>Hexapoda</taxon>
        <taxon>Insecta</taxon>
        <taxon>Pterygota</taxon>
        <taxon>Neoptera</taxon>
        <taxon>Endopterygota</taxon>
        <taxon>Diptera</taxon>
        <taxon>Nematocera</taxon>
        <taxon>Culicoidea</taxon>
        <taxon>Culicidae</taxon>
        <taxon>Culicinae</taxon>
        <taxon>Aedini</taxon>
        <taxon>Aedes</taxon>
        <taxon>Stegomyia</taxon>
    </lineage>
</organism>
<feature type="compositionally biased region" description="Low complexity" evidence="7">
    <location>
        <begin position="1838"/>
        <end position="1875"/>
    </location>
</feature>
<evidence type="ECO:0000259" key="8">
    <source>
        <dbReference type="PROSITE" id="PS51818"/>
    </source>
</evidence>
<feature type="region of interest" description="Disordered" evidence="7">
    <location>
        <begin position="644"/>
        <end position="670"/>
    </location>
</feature>
<keyword evidence="2" id="KW-0805">Transcription regulation</keyword>
<feature type="compositionally biased region" description="Basic residues" evidence="7">
    <location>
        <begin position="264"/>
        <end position="277"/>
    </location>
</feature>
<feature type="region of interest" description="Disordered" evidence="7">
    <location>
        <begin position="1708"/>
        <end position="1744"/>
    </location>
</feature>
<evidence type="ECO:0000313" key="10">
    <source>
        <dbReference type="Proteomes" id="UP000069940"/>
    </source>
</evidence>
<evidence type="ECO:0000256" key="2">
    <source>
        <dbReference type="ARBA" id="ARBA00023015"/>
    </source>
</evidence>
<reference evidence="9" key="2">
    <citation type="submission" date="2025-05" db="UniProtKB">
        <authorList>
            <consortium name="EnsemblMetazoa"/>
        </authorList>
    </citation>
    <scope>IDENTIFICATION</scope>
    <source>
        <strain evidence="9">Foshan</strain>
    </source>
</reference>
<dbReference type="EnsemblMetazoa" id="AALFPA23_016766.R24468">
    <property type="protein sequence ID" value="AALFPA23_016766.P24468"/>
    <property type="gene ID" value="AALFPA23_016766"/>
</dbReference>
<sequence>MPKQMIHMQPALNLEQDVPDYDMDSADEQWVNTQNKRLDLDPLKFETMMDRLEKSSGQTVVTLNEAKALLKQDDELSIAVYDYWLNKRLKTQHPLILSVKTETRGNTTPNNPYLAFRRRTEKMQTRKNRKNDESSYEKMLKLRRDLSRAVTLLEMIKRREKIKREQLHLGIEIYEKRYQTQDFNGQLLSEFTANATKASRPAFAPIYSNQYSSHHSTLSGSAGAGTSGSGPYHGPSSSSSHYHHHVGGTSSSKRDSESLSSSRKEKRQYKKRKHKIQKERSSGSSATVTGSSAAGLGSAGVGTGGVGGYHHYQYHPAGTGVGGLGGIAAASGASARGDAAVGAGLSSGTVDPALSSDEEELANLQGTTAPEEEYAYAFRRSKLSQYHRPITKGFGDWPWVSKEENGKADLRYRFALTSLRHPRPRCIGFARRRIGRGGRVIIDRVSTDLDDLWSRLDYKIIESETTPAAAVAMEPEEESIVIPVPSSAGSAALTAPTATATSTSTTVISQMERKWNELESALAANSGGVKRTRQLVIKEETDMDDLFMANFGLARRIKTDGLSEEVEVKQEKCSDERTSAVAAGGTSSSTFVISSNSGSSSSTSVSVNNSENNVIKSEAGGIVTVKQEVLEDYEHMIDNVNNSYRNRISNNSNSNSSSSSSSSNVINSRNNFNQSFSNSINNSLQNRAVSQYQQQLLQQSLRALQQKTTAPGGTSCMSPDASSSSRLNVDTGLDETATSSADSKAIASVYTDLLNDIQSSWLHFRPKTPEPMPLIEDGLLDDDPLFQTDANRIALELQALDAELPGDIFNSTESVYRTKQFALDSLVEPHPLGLEPAAVAKDATDELGIKLETCSNSDNNLSGDSLNDLNLSLSESNEDEKMLDKILQECQIDDMKSLNQTSNFWNGILEDGILNQLETADEAGAGTGADVKEDPLAMNELVSPTPVEGLPVHKVGYCSELVGYDRLANVERYKSKRRKILKRCNYLVGSSFFAVRNPPSEEIFKKLSDSDGHAPLDGEKAEGVEAVPTADPEVKVEEDSDPISATIPADQIKIEPPDELLAACSPSASSQSAPHLQTNTSVPAVGSTYQQHSLSAPQIKLEPLNYLQAVSHTTATASPAAASTSFLITSPSVQVVQPSQATSTVLNPLAAVSSQTTIPVVTAHQHQQQHPLSGQITLTGNTGSASSSGTSTPTSSYIVQHTTPIVLSQQQMQQIATSGGGNIVTVSGNQMAITKQALQQQGQQQQQHIQLQHATHTHQGETYVLTTATPTGQSPLKKQINGPNDKTVKQNVINPKLHTLINQKLAASGQKAGDLSKKQFEMITKALVSQKMIVKSATPANHGTTAATAAAAAQVVQQQQLQQQQQQQQGTSGTTYSTIQNAAGLPITILSATSQNPQQATQNKIILTSSPQLIHQAAGQLMAAAAAASPHGKISINSNLLQQQQQGQQIAQFQTTTDGGQVQTTSGTAGGQQQQNVKFEKAVNMLFDADKNRIVYANIKNSRGQFLAQLNPKVVNIIQPIQQQKLINSVGALQQQQQQQQTATNVQSILGASSGATTIVNSKGGIQRIPAVSIRAQQLQQQHQQQQQQQQMQQHQPPSQQNHISPPQMPPMPHLPQIPKGSSIPSDLTSRLNMMRSSVSSVGPMSGSDLEGLADVLKTEITASLSNLVDSIVTRFVHQRRFLGKQSEAAAAAAEQLNKDLMMASQLLDRSKSPRTKVSSERGPTSGNSSSSQSAMFQTPKPPQNLNSVAAAALYNSMSALGNTQVNPFCMPEPRENPEQAEALSLVVTPKKKRHKVTDTRITPRTVSRILAQDGIIPSGNPIQLDQNNSNQGSNTASSNGSLNSVNNGNNNNSNNNNNNNNNSKNNNQQQFNSQPPSVQASTPTESPSPRGSFHPPPPSMLPVSLPTSVAIPNPSLHESQVFSPYSPFFNPHGPPHGGPHGPQPSQFHHMKVSSSPPGMNGMMDPRDSPPLPHPPTMLHPALLAAAHHGNSPDYGHIRASMDVNDRNSDCNSAELSYNGMEPTISFSNSLTPVYSSTLTPMHLRKAKLMFFWVRYPSSAVLKMYFPDIKFNKNNTAQLVKWFSNFREFYYIQMEKYARQSASEGMKNVDDIHVSNDSEIYRVLNLHYNRNNHIEVPQNFRYVVEQTLREFFRAIQGGKDTEQSWKKSIYKIISRLDDPVPEYFKTPNFLEQLE</sequence>
<evidence type="ECO:0000256" key="7">
    <source>
        <dbReference type="SAM" id="MobiDB-lite"/>
    </source>
</evidence>
<accession>A0ABM1ZB24</accession>
<dbReference type="Proteomes" id="UP000069940">
    <property type="component" value="Unassembled WGS sequence"/>
</dbReference>
<evidence type="ECO:0000256" key="3">
    <source>
        <dbReference type="ARBA" id="ARBA00023125"/>
    </source>
</evidence>
<dbReference type="InterPro" id="IPR037131">
    <property type="entry name" value="Homeo_prospero_dom_sf"/>
</dbReference>
<feature type="compositionally biased region" description="Basic and acidic residues" evidence="7">
    <location>
        <begin position="1004"/>
        <end position="1023"/>
    </location>
</feature>
<feature type="compositionally biased region" description="Low complexity" evidence="7">
    <location>
        <begin position="1577"/>
        <end position="1606"/>
    </location>
</feature>
<dbReference type="Pfam" id="PF05044">
    <property type="entry name" value="HPD"/>
    <property type="match status" value="1"/>
</dbReference>
<keyword evidence="3" id="KW-0238">DNA-binding</keyword>
<dbReference type="InterPro" id="IPR009057">
    <property type="entry name" value="Homeodomain-like_sf"/>
</dbReference>
<feature type="domain" description="Prospero" evidence="8">
    <location>
        <begin position="2036"/>
        <end position="2194"/>
    </location>
</feature>
<proteinExistence type="predicted"/>
<name>A0ABM1ZB24_AEDAL</name>
<feature type="region of interest" description="Disordered" evidence="7">
    <location>
        <begin position="1004"/>
        <end position="1047"/>
    </location>
</feature>
<feature type="region of interest" description="Disordered" evidence="7">
    <location>
        <begin position="213"/>
        <end position="294"/>
    </location>
</feature>
<dbReference type="PROSITE" id="PS51818">
    <property type="entry name" value="HOMEO_PROSPERO"/>
    <property type="match status" value="1"/>
</dbReference>
<feature type="compositionally biased region" description="Pro residues" evidence="7">
    <location>
        <begin position="1607"/>
        <end position="1616"/>
    </location>
</feature>
<dbReference type="Gene3D" id="1.10.10.500">
    <property type="entry name" value="Homeo-prospero domain"/>
    <property type="match status" value="1"/>
</dbReference>
<feature type="compositionally biased region" description="Pro residues" evidence="7">
    <location>
        <begin position="1969"/>
        <end position="1978"/>
    </location>
</feature>
<feature type="compositionally biased region" description="Polar residues" evidence="7">
    <location>
        <begin position="707"/>
        <end position="727"/>
    </location>
</feature>
<evidence type="ECO:0000256" key="6">
    <source>
        <dbReference type="ARBA" id="ARBA00023242"/>
    </source>
</evidence>
<feature type="region of interest" description="Disordered" evidence="7">
    <location>
        <begin position="1452"/>
        <end position="1473"/>
    </location>
</feature>
<keyword evidence="10" id="KW-1185">Reference proteome</keyword>
<evidence type="ECO:0000256" key="1">
    <source>
        <dbReference type="ARBA" id="ARBA00004123"/>
    </source>
</evidence>
<dbReference type="GeneID" id="109409116"/>
<comment type="subcellular location">
    <subcellularLocation>
        <location evidence="1">Nucleus</location>
    </subcellularLocation>
</comment>
<dbReference type="PANTHER" id="PTHR12198:SF0">
    <property type="entry name" value="HOMEOBOX PROTEIN PROSPERO"/>
    <property type="match status" value="1"/>
</dbReference>
<feature type="region of interest" description="Disordered" evidence="7">
    <location>
        <begin position="1785"/>
        <end position="1979"/>
    </location>
</feature>
<protein>
    <recommendedName>
        <fullName evidence="8">Prospero domain-containing protein</fullName>
    </recommendedName>
</protein>
<feature type="region of interest" description="Disordered" evidence="7">
    <location>
        <begin position="584"/>
        <end position="607"/>
    </location>
</feature>
<feature type="compositionally biased region" description="Low complexity" evidence="7">
    <location>
        <begin position="229"/>
        <end position="240"/>
    </location>
</feature>
<feature type="compositionally biased region" description="Low complexity" evidence="7">
    <location>
        <begin position="282"/>
        <end position="294"/>
    </location>
</feature>
<keyword evidence="6" id="KW-0539">Nucleus</keyword>
<reference evidence="10" key="1">
    <citation type="journal article" date="2015" name="Proc. Natl. Acad. Sci. U.S.A.">
        <title>Genome sequence of the Asian Tiger mosquito, Aedes albopictus, reveals insights into its biology, genetics, and evolution.</title>
        <authorList>
            <person name="Chen X.G."/>
            <person name="Jiang X."/>
            <person name="Gu J."/>
            <person name="Xu M."/>
            <person name="Wu Y."/>
            <person name="Deng Y."/>
            <person name="Zhang C."/>
            <person name="Bonizzoni M."/>
            <person name="Dermauw W."/>
            <person name="Vontas J."/>
            <person name="Armbruster P."/>
            <person name="Huang X."/>
            <person name="Yang Y."/>
            <person name="Zhang H."/>
            <person name="He W."/>
            <person name="Peng H."/>
            <person name="Liu Y."/>
            <person name="Wu K."/>
            <person name="Chen J."/>
            <person name="Lirakis M."/>
            <person name="Topalis P."/>
            <person name="Van Leeuwen T."/>
            <person name="Hall A.B."/>
            <person name="Jiang X."/>
            <person name="Thorpe C."/>
            <person name="Mueller R.L."/>
            <person name="Sun C."/>
            <person name="Waterhouse R.M."/>
            <person name="Yan G."/>
            <person name="Tu Z.J."/>
            <person name="Fang X."/>
            <person name="James A.A."/>
        </authorList>
    </citation>
    <scope>NUCLEOTIDE SEQUENCE [LARGE SCALE GENOMIC DNA]</scope>
    <source>
        <strain evidence="10">Foshan</strain>
    </source>
</reference>
<dbReference type="RefSeq" id="XP_029727077.2">
    <property type="nucleotide sequence ID" value="XM_029871217.2"/>
</dbReference>
<feature type="region of interest" description="Disordered" evidence="7">
    <location>
        <begin position="1269"/>
        <end position="1288"/>
    </location>
</feature>
<evidence type="ECO:0000256" key="5">
    <source>
        <dbReference type="ARBA" id="ARBA00023163"/>
    </source>
</evidence>
<evidence type="ECO:0000313" key="9">
    <source>
        <dbReference type="EnsemblMetazoa" id="AALFPA23_016766.P24468"/>
    </source>
</evidence>
<feature type="compositionally biased region" description="Polar residues" evidence="7">
    <location>
        <begin position="1821"/>
        <end position="1837"/>
    </location>
</feature>
<keyword evidence="4" id="KW-0371">Homeobox</keyword>
<keyword evidence="5" id="KW-0804">Transcription</keyword>
<feature type="region of interest" description="Disordered" evidence="7">
    <location>
        <begin position="1577"/>
        <end position="1628"/>
    </location>
</feature>
<feature type="compositionally biased region" description="Polar residues" evidence="7">
    <location>
        <begin position="1876"/>
        <end position="1886"/>
    </location>
</feature>
<dbReference type="SUPFAM" id="SSF46689">
    <property type="entry name" value="Homeodomain-like"/>
    <property type="match status" value="1"/>
</dbReference>
<evidence type="ECO:0000256" key="4">
    <source>
        <dbReference type="ARBA" id="ARBA00023155"/>
    </source>
</evidence>
<feature type="region of interest" description="Disordered" evidence="7">
    <location>
        <begin position="705"/>
        <end position="727"/>
    </location>
</feature>
<dbReference type="InterPro" id="IPR023082">
    <property type="entry name" value="Homeo_prospero_dom"/>
</dbReference>